<evidence type="ECO:0000313" key="3">
    <source>
        <dbReference type="EMBL" id="MTD14205.1"/>
    </source>
</evidence>
<feature type="domain" description="Aminoglycoside phosphotransferase" evidence="2">
    <location>
        <begin position="187"/>
        <end position="416"/>
    </location>
</feature>
<dbReference type="SUPFAM" id="SSF56112">
    <property type="entry name" value="Protein kinase-like (PK-like)"/>
    <property type="match status" value="1"/>
</dbReference>
<feature type="region of interest" description="Disordered" evidence="1">
    <location>
        <begin position="1"/>
        <end position="156"/>
    </location>
</feature>
<protein>
    <submittedName>
        <fullName evidence="3">Phosphotransferase</fullName>
    </submittedName>
</protein>
<evidence type="ECO:0000259" key="2">
    <source>
        <dbReference type="Pfam" id="PF01636"/>
    </source>
</evidence>
<organism evidence="3 4">
    <name type="scientific">Nakamurella alba</name>
    <dbReference type="NCBI Taxonomy" id="2665158"/>
    <lineage>
        <taxon>Bacteria</taxon>
        <taxon>Bacillati</taxon>
        <taxon>Actinomycetota</taxon>
        <taxon>Actinomycetes</taxon>
        <taxon>Nakamurellales</taxon>
        <taxon>Nakamurellaceae</taxon>
        <taxon>Nakamurella</taxon>
    </lineage>
</organism>
<dbReference type="InterPro" id="IPR011009">
    <property type="entry name" value="Kinase-like_dom_sf"/>
</dbReference>
<dbReference type="AlphaFoldDB" id="A0A7K1FJ89"/>
<dbReference type="Gene3D" id="3.90.1200.10">
    <property type="match status" value="1"/>
</dbReference>
<gene>
    <name evidence="3" type="ORF">GIS00_09630</name>
</gene>
<accession>A0A7K1FJ89</accession>
<dbReference type="InterPro" id="IPR041726">
    <property type="entry name" value="ACAD10_11_N"/>
</dbReference>
<sequence>MRLQPGPLVEPAGRVPARHRHLRPVPLRARAHPAHAHQRERRGGAGGQQRVRAHRCGPGTAALGRGRLHPRRFPDQRGPLPGHRHERRRLRDHRHHPRFRSDRRRAEHLPGDGPAGLHLGRPVRLGRDPVARRHHAAAGRARGAAARGSCRGRSRPVSTSALDLDALNRHLAAHLGVDPAVLARTLLSGGLSQSTLLYRVTGQDGPGIVVRIPPAVGPLEPYEPEAEARLVSWLGDAGLPVPAVELIEPTGEVIGRPFFASRQVFGEVILDGAHGIGQQRRAAMAQEYLQVLAGVHAVTDDGAGRLGWAPLKTPTAVLDRWEKSLAATALVLPAYHEYIGRWLVDHRPPEPAHRAVVHGDYRLANVMWEGEDRISAVLDWEEAGLGDPYFDLGWTLMSTFGPDDEVMGLLPRAEFLDRYADLTGTPVDADRLLWWEVAAGWSKMSMDAKAVDLIGAGQYADLRPLLSCYTNRSVAALVLRKVLRSESAGETPAATSGPAEPAGPEGS</sequence>
<feature type="compositionally biased region" description="Basic residues" evidence="1">
    <location>
        <begin position="16"/>
        <end position="40"/>
    </location>
</feature>
<feature type="compositionally biased region" description="Basic residues" evidence="1">
    <location>
        <begin position="82"/>
        <end position="103"/>
    </location>
</feature>
<keyword evidence="3" id="KW-0808">Transferase</keyword>
<feature type="region of interest" description="Disordered" evidence="1">
    <location>
        <begin position="485"/>
        <end position="507"/>
    </location>
</feature>
<dbReference type="PANTHER" id="PTHR21310">
    <property type="entry name" value="AMINOGLYCOSIDE PHOSPHOTRANSFERASE-RELATED-RELATED"/>
    <property type="match status" value="1"/>
</dbReference>
<dbReference type="Pfam" id="PF01636">
    <property type="entry name" value="APH"/>
    <property type="match status" value="1"/>
</dbReference>
<evidence type="ECO:0000256" key="1">
    <source>
        <dbReference type="SAM" id="MobiDB-lite"/>
    </source>
</evidence>
<proteinExistence type="predicted"/>
<dbReference type="CDD" id="cd05154">
    <property type="entry name" value="ACAD10_11_N-like"/>
    <property type="match status" value="1"/>
</dbReference>
<name>A0A7K1FJ89_9ACTN</name>
<keyword evidence="4" id="KW-1185">Reference proteome</keyword>
<dbReference type="GO" id="GO:0016740">
    <property type="term" value="F:transferase activity"/>
    <property type="evidence" value="ECO:0007669"/>
    <property type="project" value="UniProtKB-KW"/>
</dbReference>
<reference evidence="3 4" key="1">
    <citation type="submission" date="2019-11" db="EMBL/GenBank/DDBJ databases">
        <authorList>
            <person name="Jiang L.-Q."/>
        </authorList>
    </citation>
    <scope>NUCLEOTIDE SEQUENCE [LARGE SCALE GENOMIC DNA]</scope>
    <source>
        <strain evidence="3 4">YIM 132087</strain>
    </source>
</reference>
<evidence type="ECO:0000313" key="4">
    <source>
        <dbReference type="Proteomes" id="UP000460221"/>
    </source>
</evidence>
<dbReference type="Gene3D" id="3.30.200.20">
    <property type="entry name" value="Phosphorylase Kinase, domain 1"/>
    <property type="match status" value="1"/>
</dbReference>
<dbReference type="InterPro" id="IPR051678">
    <property type="entry name" value="AGP_Transferase"/>
</dbReference>
<feature type="compositionally biased region" description="Low complexity" evidence="1">
    <location>
        <begin position="138"/>
        <end position="151"/>
    </location>
</feature>
<dbReference type="InterPro" id="IPR002575">
    <property type="entry name" value="Aminoglycoside_PTrfase"/>
</dbReference>
<dbReference type="EMBL" id="WLYK01000002">
    <property type="protein sequence ID" value="MTD14205.1"/>
    <property type="molecule type" value="Genomic_DNA"/>
</dbReference>
<comment type="caution">
    <text evidence="3">The sequence shown here is derived from an EMBL/GenBank/DDBJ whole genome shotgun (WGS) entry which is preliminary data.</text>
</comment>
<dbReference type="Proteomes" id="UP000460221">
    <property type="component" value="Unassembled WGS sequence"/>
</dbReference>